<dbReference type="OrthoDB" id="9790710at2"/>
<dbReference type="STRING" id="1393122.SAMN05660895_0434"/>
<keyword evidence="1" id="KW-1133">Transmembrane helix</keyword>
<feature type="transmembrane region" description="Helical" evidence="1">
    <location>
        <begin position="92"/>
        <end position="109"/>
    </location>
</feature>
<dbReference type="GO" id="GO:0016757">
    <property type="term" value="F:glycosyltransferase activity"/>
    <property type="evidence" value="ECO:0007669"/>
    <property type="project" value="InterPro"/>
</dbReference>
<dbReference type="Pfam" id="PF13477">
    <property type="entry name" value="Glyco_trans_4_2"/>
    <property type="match status" value="1"/>
</dbReference>
<dbReference type="PANTHER" id="PTHR12526">
    <property type="entry name" value="GLYCOSYLTRANSFERASE"/>
    <property type="match status" value="1"/>
</dbReference>
<protein>
    <submittedName>
        <fullName evidence="4">Glycosyltransferase involved in cell wall bisynthesis</fullName>
    </submittedName>
</protein>
<evidence type="ECO:0000259" key="2">
    <source>
        <dbReference type="Pfam" id="PF00534"/>
    </source>
</evidence>
<reference evidence="5" key="1">
    <citation type="submission" date="2016-10" db="EMBL/GenBank/DDBJ databases">
        <authorList>
            <person name="Varghese N."/>
            <person name="Submissions S."/>
        </authorList>
    </citation>
    <scope>NUCLEOTIDE SEQUENCE [LARGE SCALE GENOMIC DNA]</scope>
    <source>
        <strain evidence="5">DSM 14807</strain>
    </source>
</reference>
<evidence type="ECO:0000313" key="4">
    <source>
        <dbReference type="EMBL" id="SFV28892.1"/>
    </source>
</evidence>
<dbReference type="AlphaFoldDB" id="A0A1I7N2L3"/>
<dbReference type="RefSeq" id="WP_092457078.1">
    <property type="nucleotide sequence ID" value="NZ_FPCJ01000001.1"/>
</dbReference>
<dbReference type="CDD" id="cd03808">
    <property type="entry name" value="GT4_CapM-like"/>
    <property type="match status" value="1"/>
</dbReference>
<feature type="domain" description="Glycosyltransferase subfamily 4-like N-terminal" evidence="3">
    <location>
        <begin position="7"/>
        <end position="144"/>
    </location>
</feature>
<evidence type="ECO:0000259" key="3">
    <source>
        <dbReference type="Pfam" id="PF13477"/>
    </source>
</evidence>
<feature type="domain" description="Glycosyl transferase family 1" evidence="2">
    <location>
        <begin position="187"/>
        <end position="351"/>
    </location>
</feature>
<dbReference type="Proteomes" id="UP000199537">
    <property type="component" value="Unassembled WGS sequence"/>
</dbReference>
<keyword evidence="5" id="KW-1185">Reference proteome</keyword>
<accession>A0A1I7N2L3</accession>
<dbReference type="InterPro" id="IPR001296">
    <property type="entry name" value="Glyco_trans_1"/>
</dbReference>
<dbReference type="Pfam" id="PF00534">
    <property type="entry name" value="Glycos_transf_1"/>
    <property type="match status" value="1"/>
</dbReference>
<dbReference type="EMBL" id="FPCJ01000001">
    <property type="protein sequence ID" value="SFV28892.1"/>
    <property type="molecule type" value="Genomic_DNA"/>
</dbReference>
<evidence type="ECO:0000313" key="5">
    <source>
        <dbReference type="Proteomes" id="UP000199537"/>
    </source>
</evidence>
<dbReference type="Gene3D" id="3.40.50.2000">
    <property type="entry name" value="Glycogen Phosphorylase B"/>
    <property type="match status" value="2"/>
</dbReference>
<gene>
    <name evidence="4" type="ORF">SAMN05660895_0434</name>
</gene>
<keyword evidence="4" id="KW-0808">Transferase</keyword>
<sequence>MIAASRKIMIIINDDQFFCSHFLPLFSRVFHGQSSCVYVVSRDNGYRTTIEQAGFTFISAAVRRGKGDAWHNALFFLQLIRLYVVYKPDVVLLISLKIIVFGSLAAFFVPSLRVLNYFSGLGHVFLLPENHWMRRAIQWLLRFAGKRKNNWYLFETKDDQQLIHHIIQSSYDHYLVMHGLGVPLQEFKFTELPNQHPMVVLFPARIISTKGLFELHLLVKNYRQEWQGRIKFLLAGKIDPYNPAYIDPQKLHELLIPGYLEWLGYVQDMAPCYAKADVVILLSYREGVPRVLMEACAAGRPIVTFDVPGCRECVREGKNGFLIPFGDMAALHDKINLLASDPQLRKAMGACSRQIAKENFDIEDAAKRWKALLGKYLPDGT</sequence>
<name>A0A1I7N2L3_9BACT</name>
<organism evidence="4 5">
    <name type="scientific">Thermoflavifilum thermophilum</name>
    <dbReference type="NCBI Taxonomy" id="1393122"/>
    <lineage>
        <taxon>Bacteria</taxon>
        <taxon>Pseudomonadati</taxon>
        <taxon>Bacteroidota</taxon>
        <taxon>Chitinophagia</taxon>
        <taxon>Chitinophagales</taxon>
        <taxon>Chitinophagaceae</taxon>
        <taxon>Thermoflavifilum</taxon>
    </lineage>
</organism>
<proteinExistence type="predicted"/>
<evidence type="ECO:0000256" key="1">
    <source>
        <dbReference type="SAM" id="Phobius"/>
    </source>
</evidence>
<dbReference type="InterPro" id="IPR028098">
    <property type="entry name" value="Glyco_trans_4-like_N"/>
</dbReference>
<dbReference type="SUPFAM" id="SSF53756">
    <property type="entry name" value="UDP-Glycosyltransferase/glycogen phosphorylase"/>
    <property type="match status" value="1"/>
</dbReference>
<dbReference type="PANTHER" id="PTHR12526:SF638">
    <property type="entry name" value="SPORE COAT PROTEIN SA"/>
    <property type="match status" value="1"/>
</dbReference>
<keyword evidence="1" id="KW-0812">Transmembrane</keyword>
<keyword evidence="1" id="KW-0472">Membrane</keyword>